<accession>A0ACB5SD79</accession>
<name>A0ACB5SD79_9PEZI</name>
<organism evidence="1 2">
    <name type="scientific">Neofusicoccum parvum</name>
    <dbReference type="NCBI Taxonomy" id="310453"/>
    <lineage>
        <taxon>Eukaryota</taxon>
        <taxon>Fungi</taxon>
        <taxon>Dikarya</taxon>
        <taxon>Ascomycota</taxon>
        <taxon>Pezizomycotina</taxon>
        <taxon>Dothideomycetes</taxon>
        <taxon>Dothideomycetes incertae sedis</taxon>
        <taxon>Botryosphaeriales</taxon>
        <taxon>Botryosphaeriaceae</taxon>
        <taxon>Neofusicoccum</taxon>
    </lineage>
</organism>
<proteinExistence type="predicted"/>
<evidence type="ECO:0000313" key="2">
    <source>
        <dbReference type="Proteomes" id="UP001165186"/>
    </source>
</evidence>
<protein>
    <submittedName>
        <fullName evidence="1">Mitochondrial RNA splicing protein</fullName>
    </submittedName>
</protein>
<keyword evidence="2" id="KW-1185">Reference proteome</keyword>
<dbReference type="Proteomes" id="UP001165186">
    <property type="component" value="Unassembled WGS sequence"/>
</dbReference>
<comment type="caution">
    <text evidence="1">The sequence shown here is derived from an EMBL/GenBank/DDBJ whole genome shotgun (WGS) entry which is preliminary data.</text>
</comment>
<dbReference type="EMBL" id="BSXG01000073">
    <property type="protein sequence ID" value="GME35768.1"/>
    <property type="molecule type" value="Genomic_DNA"/>
</dbReference>
<reference evidence="1" key="1">
    <citation type="submission" date="2024-09" db="EMBL/GenBank/DDBJ databases">
        <title>Draft Genome Sequences of Neofusicoccum parvum.</title>
        <authorList>
            <person name="Ashida A."/>
            <person name="Camagna M."/>
            <person name="Tanaka A."/>
            <person name="Takemoto D."/>
        </authorList>
    </citation>
    <scope>NUCLEOTIDE SEQUENCE</scope>
    <source>
        <strain evidence="1">PPO83</strain>
    </source>
</reference>
<sequence length="317" mass="34021">MLAHNEMKLLDGSRAVVGSDFYESLPPNYSLTANMLAGAFAGIAEHSVMYPIDLLKTRMQVANPSPAAVYTGISNAMITITRLEGFRALWRGVSSVVMGAGPAHAVYFATYEAVKHAAGGNEGGKHEHHPFAAALSGASATIASDALMNPFDVIKQRMQLHGSTYKSLSHCAKSVLRHEGVGAFYVSYPTTLCMTVPFTALQFVAYESLSKTMNPTGRWDPYTHCTAGGLAGGLAAGVTTPLDVIKTLLQTRGSATDPELRNVRGLWHAATIIKQREGLGGFFKGLKPRIVTTMPSTAICWTAYEMAKAFFIAQSRE</sequence>
<evidence type="ECO:0000313" key="1">
    <source>
        <dbReference type="EMBL" id="GME35768.1"/>
    </source>
</evidence>
<gene>
    <name evidence="1" type="primary">g1811</name>
    <name evidence="1" type="ORF">NpPPO83_00001811</name>
</gene>